<reference evidence="1" key="2">
    <citation type="submission" date="2020-06" db="EMBL/GenBank/DDBJ databases">
        <title>Helianthus annuus Genome sequencing and assembly Release 2.</title>
        <authorList>
            <person name="Gouzy J."/>
            <person name="Langlade N."/>
            <person name="Munos S."/>
        </authorList>
    </citation>
    <scope>NUCLEOTIDE SEQUENCE</scope>
    <source>
        <tissue evidence="1">Leaves</tissue>
    </source>
</reference>
<dbReference type="PANTHER" id="PTHR22753:SF40">
    <property type="entry name" value="ACYLGLYCEROL LIPASE"/>
    <property type="match status" value="1"/>
</dbReference>
<evidence type="ECO:0000313" key="2">
    <source>
        <dbReference type="Proteomes" id="UP000215914"/>
    </source>
</evidence>
<dbReference type="Proteomes" id="UP000215914">
    <property type="component" value="Unassembled WGS sequence"/>
</dbReference>
<dbReference type="AlphaFoldDB" id="A0A9K3EJ56"/>
<dbReference type="PANTHER" id="PTHR22753">
    <property type="entry name" value="TRANSMEMBRANE PROTEIN 68"/>
    <property type="match status" value="1"/>
</dbReference>
<keyword evidence="2" id="KW-1185">Reference proteome</keyword>
<protein>
    <submittedName>
        <fullName evidence="1">Uncharacterized protein</fullName>
    </submittedName>
</protein>
<gene>
    <name evidence="1" type="ORF">HanXRQr2_Chr13g0602711</name>
</gene>
<dbReference type="EMBL" id="MNCJ02000328">
    <property type="protein sequence ID" value="KAF5774616.1"/>
    <property type="molecule type" value="Genomic_DNA"/>
</dbReference>
<proteinExistence type="predicted"/>
<reference evidence="1" key="1">
    <citation type="journal article" date="2017" name="Nature">
        <title>The sunflower genome provides insights into oil metabolism, flowering and Asterid evolution.</title>
        <authorList>
            <person name="Badouin H."/>
            <person name="Gouzy J."/>
            <person name="Grassa C.J."/>
            <person name="Murat F."/>
            <person name="Staton S.E."/>
            <person name="Cottret L."/>
            <person name="Lelandais-Briere C."/>
            <person name="Owens G.L."/>
            <person name="Carrere S."/>
            <person name="Mayjonade B."/>
            <person name="Legrand L."/>
            <person name="Gill N."/>
            <person name="Kane N.C."/>
            <person name="Bowers J.E."/>
            <person name="Hubner S."/>
            <person name="Bellec A."/>
            <person name="Berard A."/>
            <person name="Berges H."/>
            <person name="Blanchet N."/>
            <person name="Boniface M.C."/>
            <person name="Brunel D."/>
            <person name="Catrice O."/>
            <person name="Chaidir N."/>
            <person name="Claudel C."/>
            <person name="Donnadieu C."/>
            <person name="Faraut T."/>
            <person name="Fievet G."/>
            <person name="Helmstetter N."/>
            <person name="King M."/>
            <person name="Knapp S.J."/>
            <person name="Lai Z."/>
            <person name="Le Paslier M.C."/>
            <person name="Lippi Y."/>
            <person name="Lorenzon L."/>
            <person name="Mandel J.R."/>
            <person name="Marage G."/>
            <person name="Marchand G."/>
            <person name="Marquand E."/>
            <person name="Bret-Mestries E."/>
            <person name="Morien E."/>
            <person name="Nambeesan S."/>
            <person name="Nguyen T."/>
            <person name="Pegot-Espagnet P."/>
            <person name="Pouilly N."/>
            <person name="Raftis F."/>
            <person name="Sallet E."/>
            <person name="Schiex T."/>
            <person name="Thomas J."/>
            <person name="Vandecasteele C."/>
            <person name="Vares D."/>
            <person name="Vear F."/>
            <person name="Vautrin S."/>
            <person name="Crespi M."/>
            <person name="Mangin B."/>
            <person name="Burke J.M."/>
            <person name="Salse J."/>
            <person name="Munos S."/>
            <person name="Vincourt P."/>
            <person name="Rieseberg L.H."/>
            <person name="Langlade N.B."/>
        </authorList>
    </citation>
    <scope>NUCLEOTIDE SEQUENCE</scope>
    <source>
        <tissue evidence="1">Leaves</tissue>
    </source>
</reference>
<name>A0A9K3EJ56_HELAN</name>
<comment type="caution">
    <text evidence="1">The sequence shown here is derived from an EMBL/GenBank/DDBJ whole genome shotgun (WGS) entry which is preliminary data.</text>
</comment>
<sequence length="59" mass="7137">MLYDYGYLQELYLQVRSDVEKNIAYLLKKRKEDPYRSGVQRLLWQMKHGSLDQIPSFDP</sequence>
<organism evidence="1 2">
    <name type="scientific">Helianthus annuus</name>
    <name type="common">Common sunflower</name>
    <dbReference type="NCBI Taxonomy" id="4232"/>
    <lineage>
        <taxon>Eukaryota</taxon>
        <taxon>Viridiplantae</taxon>
        <taxon>Streptophyta</taxon>
        <taxon>Embryophyta</taxon>
        <taxon>Tracheophyta</taxon>
        <taxon>Spermatophyta</taxon>
        <taxon>Magnoliopsida</taxon>
        <taxon>eudicotyledons</taxon>
        <taxon>Gunneridae</taxon>
        <taxon>Pentapetalae</taxon>
        <taxon>asterids</taxon>
        <taxon>campanulids</taxon>
        <taxon>Asterales</taxon>
        <taxon>Asteraceae</taxon>
        <taxon>Asteroideae</taxon>
        <taxon>Heliantheae alliance</taxon>
        <taxon>Heliantheae</taxon>
        <taxon>Helianthus</taxon>
    </lineage>
</organism>
<evidence type="ECO:0000313" key="1">
    <source>
        <dbReference type="EMBL" id="KAF5774616.1"/>
    </source>
</evidence>
<accession>A0A9K3EJ56</accession>
<dbReference type="Gramene" id="mRNA:HanXRQr2_Chr13g0602711">
    <property type="protein sequence ID" value="CDS:HanXRQr2_Chr13g0602711.1"/>
    <property type="gene ID" value="HanXRQr2_Chr13g0602711"/>
</dbReference>